<dbReference type="Proteomes" id="UP000001645">
    <property type="component" value="Chromosome 7"/>
</dbReference>
<reference evidence="3" key="2">
    <citation type="submission" date="2025-08" db="UniProtKB">
        <authorList>
            <consortium name="Ensembl"/>
        </authorList>
    </citation>
    <scope>IDENTIFICATION</scope>
</reference>
<evidence type="ECO:0000259" key="2">
    <source>
        <dbReference type="SMART" id="SM01241"/>
    </source>
</evidence>
<reference evidence="3" key="3">
    <citation type="submission" date="2025-09" db="UniProtKB">
        <authorList>
            <consortium name="Ensembl"/>
        </authorList>
    </citation>
    <scope>IDENTIFICATION</scope>
</reference>
<feature type="transmembrane region" description="Helical" evidence="1">
    <location>
        <begin position="64"/>
        <end position="86"/>
    </location>
</feature>
<dbReference type="AlphaFoldDB" id="A0A803YMD4"/>
<evidence type="ECO:0000256" key="1">
    <source>
        <dbReference type="SAM" id="Phobius"/>
    </source>
</evidence>
<keyword evidence="1" id="KW-1133">Transmembrane helix</keyword>
<evidence type="ECO:0000313" key="4">
    <source>
        <dbReference type="Proteomes" id="UP000001645"/>
    </source>
</evidence>
<name>A0A803YMD4_MELGA</name>
<keyword evidence="4" id="KW-1185">Reference proteome</keyword>
<dbReference type="SMART" id="SM01241">
    <property type="entry name" value="Integrin_b_cyt"/>
    <property type="match status" value="1"/>
</dbReference>
<keyword evidence="1" id="KW-0472">Membrane</keyword>
<proteinExistence type="predicted"/>
<evidence type="ECO:0000313" key="3">
    <source>
        <dbReference type="Ensembl" id="ENSMGAP00000032932.1"/>
    </source>
</evidence>
<keyword evidence="1" id="KW-0812">Transmembrane</keyword>
<dbReference type="Gene3D" id="1.20.5.100">
    <property type="entry name" value="Cytochrome c1, transmembrane anchor, C-terminal"/>
    <property type="match status" value="1"/>
</dbReference>
<dbReference type="Ensembl" id="ENSMGAT00000026657.1">
    <property type="protein sequence ID" value="ENSMGAP00000032932.1"/>
    <property type="gene ID" value="ENSMGAG00000019481.1"/>
</dbReference>
<dbReference type="InterPro" id="IPR014836">
    <property type="entry name" value="Integrin_bsu_cyt_dom"/>
</dbReference>
<reference evidence="3 4" key="1">
    <citation type="journal article" date="2010" name="PLoS Biol.">
        <title>Multi-platform next-generation sequencing of the domestic turkey (Meleagris gallopavo): genome assembly and analysis.</title>
        <authorList>
            <person name="Dalloul R.A."/>
            <person name="Long J.A."/>
            <person name="Zimin A.V."/>
            <person name="Aslam L."/>
            <person name="Beal K."/>
            <person name="Blomberg L.A."/>
            <person name="Bouffard P."/>
            <person name="Burt D.W."/>
            <person name="Crasta O."/>
            <person name="Crooijmans R.P."/>
            <person name="Cooper K."/>
            <person name="Coulombe R.A."/>
            <person name="De S."/>
            <person name="Delany M.E."/>
            <person name="Dodgson J.B."/>
            <person name="Dong J.J."/>
            <person name="Evans C."/>
            <person name="Frederickson K.M."/>
            <person name="Flicek P."/>
            <person name="Florea L."/>
            <person name="Folkerts O."/>
            <person name="Groenen M.A."/>
            <person name="Harkins T.T."/>
            <person name="Herrero J."/>
            <person name="Hoffmann S."/>
            <person name="Megens H.J."/>
            <person name="Jiang A."/>
            <person name="de Jong P."/>
            <person name="Kaiser P."/>
            <person name="Kim H."/>
            <person name="Kim K.W."/>
            <person name="Kim S."/>
            <person name="Langenberger D."/>
            <person name="Lee M.K."/>
            <person name="Lee T."/>
            <person name="Mane S."/>
            <person name="Marcais G."/>
            <person name="Marz M."/>
            <person name="McElroy A.P."/>
            <person name="Modise T."/>
            <person name="Nefedov M."/>
            <person name="Notredame C."/>
            <person name="Paton I.R."/>
            <person name="Payne W.S."/>
            <person name="Pertea G."/>
            <person name="Prickett D."/>
            <person name="Puiu D."/>
            <person name="Qioa D."/>
            <person name="Raineri E."/>
            <person name="Ruffier M."/>
            <person name="Salzberg S.L."/>
            <person name="Schatz M.C."/>
            <person name="Scheuring C."/>
            <person name="Schmidt C.J."/>
            <person name="Schroeder S."/>
            <person name="Searle S.M."/>
            <person name="Smith E.J."/>
            <person name="Smith J."/>
            <person name="Sonstegard T.S."/>
            <person name="Stadler P.F."/>
            <person name="Tafer H."/>
            <person name="Tu Z.J."/>
            <person name="Van Tassell C.P."/>
            <person name="Vilella A.J."/>
            <person name="Williams K.P."/>
            <person name="Yorke J.A."/>
            <person name="Zhang L."/>
            <person name="Zhang H.B."/>
            <person name="Zhang X."/>
            <person name="Zhang Y."/>
            <person name="Reed K.M."/>
        </authorList>
    </citation>
    <scope>NUCLEOTIDE SEQUENCE [LARGE SCALE GENOMIC DNA]</scope>
</reference>
<dbReference type="Pfam" id="PF08725">
    <property type="entry name" value="Integrin_b_cyt"/>
    <property type="match status" value="1"/>
</dbReference>
<feature type="domain" description="Integrin beta subunit cytoplasmic" evidence="2">
    <location>
        <begin position="87"/>
        <end position="124"/>
    </location>
</feature>
<protein>
    <recommendedName>
        <fullName evidence="2">Integrin beta subunit cytoplasmic domain-containing protein</fullName>
    </recommendedName>
</protein>
<organism evidence="3 4">
    <name type="scientific">Meleagris gallopavo</name>
    <name type="common">Wild turkey</name>
    <dbReference type="NCBI Taxonomy" id="9103"/>
    <lineage>
        <taxon>Eukaryota</taxon>
        <taxon>Metazoa</taxon>
        <taxon>Chordata</taxon>
        <taxon>Craniata</taxon>
        <taxon>Vertebrata</taxon>
        <taxon>Euteleostomi</taxon>
        <taxon>Archelosauria</taxon>
        <taxon>Archosauria</taxon>
        <taxon>Dinosauria</taxon>
        <taxon>Saurischia</taxon>
        <taxon>Theropoda</taxon>
        <taxon>Coelurosauria</taxon>
        <taxon>Aves</taxon>
        <taxon>Neognathae</taxon>
        <taxon>Galloanserae</taxon>
        <taxon>Galliformes</taxon>
        <taxon>Phasianidae</taxon>
        <taxon>Meleagridinae</taxon>
        <taxon>Meleagris</taxon>
    </lineage>
</organism>
<accession>A0A803YMD4</accession>
<sequence length="135" mass="15115">MSWENQCYCSEVRLLGIPPQVLWISAFPLTSSVPSSTVPVSQPPRNKLISFSPSFPECSSAPSAVTIVLAVIGSVVLIGTILLGLWKLLVTIHDRREFDRFQSERTRARYEMPISTHNVEFTFNKLNKSYNGTVD</sequence>
<dbReference type="InParanoid" id="A0A803YMD4"/>